<gene>
    <name evidence="1" type="ORF">AMELA_G00058550</name>
</gene>
<dbReference type="Proteomes" id="UP000593565">
    <property type="component" value="Unassembled WGS sequence"/>
</dbReference>
<proteinExistence type="predicted"/>
<evidence type="ECO:0000313" key="1">
    <source>
        <dbReference type="EMBL" id="KAF4088768.1"/>
    </source>
</evidence>
<reference evidence="1 2" key="1">
    <citation type="submission" date="2020-02" db="EMBL/GenBank/DDBJ databases">
        <title>A chromosome-scale genome assembly of the black bullhead catfish (Ameiurus melas).</title>
        <authorList>
            <person name="Wen M."/>
            <person name="Zham M."/>
            <person name="Cabau C."/>
            <person name="Klopp C."/>
            <person name="Donnadieu C."/>
            <person name="Roques C."/>
            <person name="Bouchez O."/>
            <person name="Lampietro C."/>
            <person name="Jouanno E."/>
            <person name="Herpin A."/>
            <person name="Louis A."/>
            <person name="Berthelot C."/>
            <person name="Parey E."/>
            <person name="Roest-Crollius H."/>
            <person name="Braasch I."/>
            <person name="Postlethwait J."/>
            <person name="Robinson-Rechavi M."/>
            <person name="Echchiki A."/>
            <person name="Begum T."/>
            <person name="Montfort J."/>
            <person name="Schartl M."/>
            <person name="Bobe J."/>
            <person name="Guiguen Y."/>
        </authorList>
    </citation>
    <scope>NUCLEOTIDE SEQUENCE [LARGE SCALE GENOMIC DNA]</scope>
    <source>
        <strain evidence="1">M_S1</strain>
        <tissue evidence="1">Blood</tissue>
    </source>
</reference>
<sequence>MSANSSVPETDHVCQTVGRGSRCCCRPFVGDIRTRSSTNSRHLTSVSSRVRQGPAECSRALASSLMYILNRVGLPHPPTLTEEICVCHQFNCEFVVRVHRFDYGVCFSTNAALNKLE</sequence>
<organism evidence="1 2">
    <name type="scientific">Ameiurus melas</name>
    <name type="common">Black bullhead</name>
    <name type="synonym">Silurus melas</name>
    <dbReference type="NCBI Taxonomy" id="219545"/>
    <lineage>
        <taxon>Eukaryota</taxon>
        <taxon>Metazoa</taxon>
        <taxon>Chordata</taxon>
        <taxon>Craniata</taxon>
        <taxon>Vertebrata</taxon>
        <taxon>Euteleostomi</taxon>
        <taxon>Actinopterygii</taxon>
        <taxon>Neopterygii</taxon>
        <taxon>Teleostei</taxon>
        <taxon>Ostariophysi</taxon>
        <taxon>Siluriformes</taxon>
        <taxon>Ictaluridae</taxon>
        <taxon>Ameiurus</taxon>
    </lineage>
</organism>
<protein>
    <submittedName>
        <fullName evidence="1">Uncharacterized protein</fullName>
    </submittedName>
</protein>
<name>A0A7J6B4V9_AMEME</name>
<comment type="caution">
    <text evidence="1">The sequence shown here is derived from an EMBL/GenBank/DDBJ whole genome shotgun (WGS) entry which is preliminary data.</text>
</comment>
<keyword evidence="2" id="KW-1185">Reference proteome</keyword>
<dbReference type="AlphaFoldDB" id="A0A7J6B4V9"/>
<accession>A0A7J6B4V9</accession>
<dbReference type="EMBL" id="JAAGNN010000005">
    <property type="protein sequence ID" value="KAF4088768.1"/>
    <property type="molecule type" value="Genomic_DNA"/>
</dbReference>
<evidence type="ECO:0000313" key="2">
    <source>
        <dbReference type="Proteomes" id="UP000593565"/>
    </source>
</evidence>